<dbReference type="InterPro" id="IPR058731">
    <property type="entry name" value="Znf-B_box_ZFPL1-like"/>
</dbReference>
<keyword evidence="7" id="KW-0862">Zinc</keyword>
<dbReference type="PROSITE" id="PS00641">
    <property type="entry name" value="COMPLEX1_75K_1"/>
    <property type="match status" value="1"/>
</dbReference>
<feature type="compositionally biased region" description="Polar residues" evidence="16">
    <location>
        <begin position="172"/>
        <end position="182"/>
    </location>
</feature>
<dbReference type="SUPFAM" id="SSF54292">
    <property type="entry name" value="2Fe-2S ferredoxin-like"/>
    <property type="match status" value="1"/>
</dbReference>
<dbReference type="Gene3D" id="3.30.40.10">
    <property type="entry name" value="Zinc/RING finger domain, C3HC4 (zinc finger)"/>
    <property type="match status" value="1"/>
</dbReference>
<dbReference type="PANTHER" id="PTHR43105:SF13">
    <property type="entry name" value="NADH-UBIQUINONE OXIDOREDUCTASE 75 KDA SUBUNIT, MITOCHONDRIAL"/>
    <property type="match status" value="1"/>
</dbReference>
<dbReference type="GO" id="GO:0008270">
    <property type="term" value="F:zinc ion binding"/>
    <property type="evidence" value="ECO:0007669"/>
    <property type="project" value="UniProtKB-KW"/>
</dbReference>
<keyword evidence="22" id="KW-1185">Reference proteome</keyword>
<keyword evidence="17" id="KW-0472">Membrane</keyword>
<feature type="domain" description="2Fe-2S ferredoxin-type" evidence="19">
    <location>
        <begin position="354"/>
        <end position="432"/>
    </location>
</feature>
<evidence type="ECO:0000313" key="23">
    <source>
        <dbReference type="WBParaSite" id="MBELARI_LOCUS9964"/>
    </source>
</evidence>
<dbReference type="CDD" id="cd16487">
    <property type="entry name" value="mRING-H2-C3DHC3_ZFPL1"/>
    <property type="match status" value="1"/>
</dbReference>
<dbReference type="NCBIfam" id="TIGR01973">
    <property type="entry name" value="NuoG"/>
    <property type="match status" value="1"/>
</dbReference>
<keyword evidence="10" id="KW-0411">Iron-sulfur</keyword>
<evidence type="ECO:0000259" key="19">
    <source>
        <dbReference type="PROSITE" id="PS51085"/>
    </source>
</evidence>
<dbReference type="FunFam" id="3.10.20.740:FF:000001">
    <property type="entry name" value="NADH-quinone oxidoreductase subunit G"/>
    <property type="match status" value="1"/>
</dbReference>
<evidence type="ECO:0000256" key="16">
    <source>
        <dbReference type="SAM" id="MobiDB-lite"/>
    </source>
</evidence>
<dbReference type="GO" id="GO:0005743">
    <property type="term" value="C:mitochondrial inner membrane"/>
    <property type="evidence" value="ECO:0007669"/>
    <property type="project" value="UniProtKB-ARBA"/>
</dbReference>
<feature type="compositionally biased region" description="Basic and acidic residues" evidence="16">
    <location>
        <begin position="216"/>
        <end position="242"/>
    </location>
</feature>
<keyword evidence="8" id="KW-1278">Translocase</keyword>
<proteinExistence type="inferred from homology"/>
<keyword evidence="17" id="KW-0812">Transmembrane</keyword>
<dbReference type="Pfam" id="PF13510">
    <property type="entry name" value="Fer2_4"/>
    <property type="match status" value="1"/>
</dbReference>
<evidence type="ECO:0000259" key="18">
    <source>
        <dbReference type="PROSITE" id="PS50089"/>
    </source>
</evidence>
<dbReference type="GO" id="GO:0008137">
    <property type="term" value="F:NADH dehydrogenase (ubiquinone) activity"/>
    <property type="evidence" value="ECO:0007669"/>
    <property type="project" value="UniProtKB-EC"/>
</dbReference>
<dbReference type="InterPro" id="IPR010228">
    <property type="entry name" value="NADH_UbQ_OxRdtase_Gsu"/>
</dbReference>
<evidence type="ECO:0000256" key="17">
    <source>
        <dbReference type="SAM" id="Phobius"/>
    </source>
</evidence>
<dbReference type="CDD" id="cd02773">
    <property type="entry name" value="MopB_Res-Cmplx1_Nad11"/>
    <property type="match status" value="1"/>
</dbReference>
<dbReference type="InterPro" id="IPR013083">
    <property type="entry name" value="Znf_RING/FYVE/PHD"/>
</dbReference>
<comment type="similarity">
    <text evidence="2 15">Belongs to the complex I 75 kDa subunit family.</text>
</comment>
<dbReference type="FunFam" id="3.30.70.20:FF:000002">
    <property type="entry name" value="NADH-ubiquinone oxidoreductase 75 kDa subunit"/>
    <property type="match status" value="1"/>
</dbReference>
<comment type="catalytic activity">
    <reaction evidence="13">
        <text>a ubiquinone + NADH + 5 H(+)(in) = a ubiquinol + NAD(+) + 4 H(+)(out)</text>
        <dbReference type="Rhea" id="RHEA:29091"/>
        <dbReference type="Rhea" id="RHEA-COMP:9565"/>
        <dbReference type="Rhea" id="RHEA-COMP:9566"/>
        <dbReference type="ChEBI" id="CHEBI:15378"/>
        <dbReference type="ChEBI" id="CHEBI:16389"/>
        <dbReference type="ChEBI" id="CHEBI:17976"/>
        <dbReference type="ChEBI" id="CHEBI:57540"/>
        <dbReference type="ChEBI" id="CHEBI:57945"/>
        <dbReference type="EC" id="7.1.1.2"/>
    </reaction>
</comment>
<dbReference type="Proteomes" id="UP000887575">
    <property type="component" value="Unassembled WGS sequence"/>
</dbReference>
<dbReference type="InterPro" id="IPR015405">
    <property type="entry name" value="NDUFS1-like_C"/>
</dbReference>
<reference evidence="23" key="1">
    <citation type="submission" date="2024-02" db="UniProtKB">
        <authorList>
            <consortium name="WormBaseParasite"/>
        </authorList>
    </citation>
    <scope>IDENTIFICATION</scope>
</reference>
<dbReference type="Pfam" id="PF22117">
    <property type="entry name" value="Fer4_Nqo3"/>
    <property type="match status" value="1"/>
</dbReference>
<evidence type="ECO:0000256" key="7">
    <source>
        <dbReference type="ARBA" id="ARBA00022833"/>
    </source>
</evidence>
<dbReference type="Gene3D" id="3.30.70.20">
    <property type="match status" value="1"/>
</dbReference>
<organism evidence="22 23">
    <name type="scientific">Mesorhabditis belari</name>
    <dbReference type="NCBI Taxonomy" id="2138241"/>
    <lineage>
        <taxon>Eukaryota</taxon>
        <taxon>Metazoa</taxon>
        <taxon>Ecdysozoa</taxon>
        <taxon>Nematoda</taxon>
        <taxon>Chromadorea</taxon>
        <taxon>Rhabditida</taxon>
        <taxon>Rhabditina</taxon>
        <taxon>Rhabditomorpha</taxon>
        <taxon>Rhabditoidea</taxon>
        <taxon>Rhabditidae</taxon>
        <taxon>Mesorhabditinae</taxon>
        <taxon>Mesorhabditis</taxon>
    </lineage>
</organism>
<evidence type="ECO:0000256" key="1">
    <source>
        <dbReference type="ARBA" id="ARBA00001966"/>
    </source>
</evidence>
<dbReference type="Gene3D" id="3.10.20.740">
    <property type="match status" value="1"/>
</dbReference>
<dbReference type="GO" id="GO:0016651">
    <property type="term" value="F:oxidoreductase activity, acting on NAD(P)H"/>
    <property type="evidence" value="ECO:0007669"/>
    <property type="project" value="InterPro"/>
</dbReference>
<dbReference type="InterPro" id="IPR050123">
    <property type="entry name" value="Prok_molybdopt-oxidoreductase"/>
</dbReference>
<sequence length="1042" mass="114838">MGLCKCPKRKVTNLFCFEHRVNVCEFCLVDSHSNCVVQSYLQWLQDSDYDPNCALCETPLPGRDTIRLQCLHIFHWGCLDAWARNMPANTAPAGYKCPFCREALFPSTEQQSPLIEKLRLQLKEANWARVGIGLPILPELDKNRSTHPVPLKQPKVANGPTPPTPTHHPIYQTPQSDSVQYSGNYRTSTPATIVDVDDAYGARGSASATDITERKKYGDSYGGRDDTRPLLSRDRDSDDASNKYKRRPVMQWLGGIWRAKYGNSAGGGQPMSRGKRLLFILFLVIVAIVTITHLMGKLGFQSNDDSNPMFDPMANPHIRPFFGLTMHRVASGGLLKAARSCGGLRGQAGQAKPDKFEVFIDGKSVLVDPGMTILQACALVGVDIPRFCYHDRLSVAGNCRMCLVEVEKSIKPVASCAMPVMKGMKVKTNSDFTKKAREGVMEFLLVNHPLDCPICDQGGECDLQDQSFVFGSDRSRHQCGQDGKRAVEDKNIGPLVKTVMTRCIQCTRCVRFANEVCGVPDLGTTGRGNEMQIGTYVEKMFASELSGNVIDLCPVGALTSKPYSFNARPWELRKTESVDVMDGTGQNIVISHRGGEVMRIIPKMNDEVNEEWISDQARFSYDGLKRQRLFTPMAKGSNGVLQPVSWEEALFTVAQRMADLESMVALKDLFHRFNAENLCTEEEFPLTSGGVDLRTNYTFASGLSGIEKSDVILLVGTNPRFEAAVLNARIRKHYLYSEVEVGVIGNPGDLTYNYTHLGDNAKALDELLKGNGDFAKKLLAAKNPTIIVGSQKLKGDDGGKLLTRLQELTAKLQSGNADKSAKILNILQRTANQTGALDIGYKPGTSAIRKKPVKFLYLLDADEGAVTKQNLDPGAFVVYQGHHGDRGAEMADVVFPGAAYTEKEGIYVNTEGRAQRGYPAVSPPGEARHDWKIIRALSEVAGKTLPYDDIKALRVRLIELAPHLNRYGDLEGSSFGHLAAKLAQGGSVDLSLTPAQRDLPDFYVTNNVTRASVTMSEARKAAQGYNENPYAEEKRPEFYLHA</sequence>
<keyword evidence="11" id="KW-0520">NAD</keyword>
<dbReference type="Pfam" id="PF22151">
    <property type="entry name" value="Fer4_NDSU1"/>
    <property type="match status" value="1"/>
</dbReference>
<dbReference type="PROSITE" id="PS51839">
    <property type="entry name" value="4FE4S_HC3"/>
    <property type="match status" value="1"/>
</dbReference>
<dbReference type="SMART" id="SM00929">
    <property type="entry name" value="NADH-G_4Fe-4S_3"/>
    <property type="match status" value="1"/>
</dbReference>
<dbReference type="AlphaFoldDB" id="A0AAF3FRT3"/>
<protein>
    <recommendedName>
        <fullName evidence="3">NADH-ubiquinone oxidoreductase 75 kDa subunit, mitochondrial</fullName>
    </recommendedName>
</protein>
<dbReference type="InterPro" id="IPR036010">
    <property type="entry name" value="2Fe-2S_ferredoxin-like_sf"/>
</dbReference>
<evidence type="ECO:0000256" key="12">
    <source>
        <dbReference type="ARBA" id="ARBA00034078"/>
    </source>
</evidence>
<dbReference type="PROSITE" id="PS00643">
    <property type="entry name" value="COMPLEX1_75K_3"/>
    <property type="match status" value="1"/>
</dbReference>
<dbReference type="SUPFAM" id="SSF53706">
    <property type="entry name" value="Formate dehydrogenase/DMSO reductase, domains 1-3"/>
    <property type="match status" value="1"/>
</dbReference>
<dbReference type="Pfam" id="PF00384">
    <property type="entry name" value="Molybdopterin"/>
    <property type="match status" value="1"/>
</dbReference>
<evidence type="ECO:0000256" key="8">
    <source>
        <dbReference type="ARBA" id="ARBA00022967"/>
    </source>
</evidence>
<dbReference type="GO" id="GO:0042773">
    <property type="term" value="P:ATP synthesis coupled electron transport"/>
    <property type="evidence" value="ECO:0007669"/>
    <property type="project" value="InterPro"/>
</dbReference>
<evidence type="ECO:0000256" key="13">
    <source>
        <dbReference type="ARBA" id="ARBA00049551"/>
    </source>
</evidence>
<feature type="domain" description="RING-type" evidence="18">
    <location>
        <begin position="53"/>
        <end position="101"/>
    </location>
</feature>
<dbReference type="Pfam" id="PF25993">
    <property type="entry name" value="zf-B_box_ZFPL1"/>
    <property type="match status" value="1"/>
</dbReference>
<feature type="region of interest" description="Disordered" evidence="16">
    <location>
        <begin position="141"/>
        <end position="182"/>
    </location>
</feature>
<dbReference type="GO" id="GO:0051539">
    <property type="term" value="F:4 iron, 4 sulfur cluster binding"/>
    <property type="evidence" value="ECO:0007669"/>
    <property type="project" value="UniProtKB-KW"/>
</dbReference>
<dbReference type="InterPro" id="IPR058730">
    <property type="entry name" value="U-box_ZFPL1-like"/>
</dbReference>
<keyword evidence="5" id="KW-0479">Metal-binding</keyword>
<dbReference type="Gene3D" id="3.40.50.740">
    <property type="match status" value="1"/>
</dbReference>
<evidence type="ECO:0000256" key="10">
    <source>
        <dbReference type="ARBA" id="ARBA00023014"/>
    </source>
</evidence>
<feature type="domain" description="4Fe-4S His(Cys)3-ligated-type" evidence="21">
    <location>
        <begin position="432"/>
        <end position="471"/>
    </location>
</feature>
<evidence type="ECO:0000313" key="22">
    <source>
        <dbReference type="Proteomes" id="UP000887575"/>
    </source>
</evidence>
<feature type="region of interest" description="Disordered" evidence="16">
    <location>
        <begin position="216"/>
        <end position="243"/>
    </location>
</feature>
<dbReference type="PROSITE" id="PS50089">
    <property type="entry name" value="ZF_RING_2"/>
    <property type="match status" value="1"/>
</dbReference>
<dbReference type="InterPro" id="IPR001041">
    <property type="entry name" value="2Fe-2S_ferredoxin-type"/>
</dbReference>
<evidence type="ECO:0000259" key="20">
    <source>
        <dbReference type="PROSITE" id="PS51669"/>
    </source>
</evidence>
<evidence type="ECO:0000256" key="9">
    <source>
        <dbReference type="ARBA" id="ARBA00023004"/>
    </source>
</evidence>
<name>A0AAF3FRT3_9BILA</name>
<evidence type="ECO:0000256" key="6">
    <source>
        <dbReference type="ARBA" id="ARBA00022771"/>
    </source>
</evidence>
<dbReference type="CDD" id="cd00207">
    <property type="entry name" value="fer2"/>
    <property type="match status" value="1"/>
</dbReference>
<dbReference type="InterPro" id="IPR006656">
    <property type="entry name" value="Mopterin_OxRdtase"/>
</dbReference>
<keyword evidence="4" id="KW-0004">4Fe-4S</keyword>
<dbReference type="Pfam" id="PF10588">
    <property type="entry name" value="NADH-G_4Fe-4S_3"/>
    <property type="match status" value="1"/>
</dbReference>
<dbReference type="Gene3D" id="3.30.200.210">
    <property type="match status" value="1"/>
</dbReference>
<dbReference type="InterPro" id="IPR019574">
    <property type="entry name" value="NADH_UbQ_OxRdtase_Gsu_4Fe4S-bd"/>
</dbReference>
<evidence type="ECO:0000259" key="21">
    <source>
        <dbReference type="PROSITE" id="PS51839"/>
    </source>
</evidence>
<dbReference type="InterPro" id="IPR006963">
    <property type="entry name" value="Mopterin_OxRdtase_4Fe-4S_dom"/>
</dbReference>
<dbReference type="InterPro" id="IPR001841">
    <property type="entry name" value="Znf_RING"/>
</dbReference>
<feature type="transmembrane region" description="Helical" evidence="17">
    <location>
        <begin position="277"/>
        <end position="296"/>
    </location>
</feature>
<dbReference type="Pfam" id="PF25998">
    <property type="entry name" value="U-box_ZFPL1"/>
    <property type="match status" value="1"/>
</dbReference>
<keyword evidence="9" id="KW-0408">Iron</keyword>
<dbReference type="PANTHER" id="PTHR43105">
    <property type="entry name" value="RESPIRATORY NITRATE REDUCTASE"/>
    <property type="match status" value="1"/>
</dbReference>
<evidence type="ECO:0000256" key="11">
    <source>
        <dbReference type="ARBA" id="ARBA00023027"/>
    </source>
</evidence>
<evidence type="ECO:0000256" key="3">
    <source>
        <dbReference type="ARBA" id="ARBA00013888"/>
    </source>
</evidence>
<keyword evidence="17" id="KW-1133">Transmembrane helix</keyword>
<dbReference type="WBParaSite" id="MBELARI_LOCUS9964">
    <property type="protein sequence ID" value="MBELARI_LOCUS9964"/>
    <property type="gene ID" value="MBELARI_LOCUS9964"/>
</dbReference>
<dbReference type="SMART" id="SM00184">
    <property type="entry name" value="RING"/>
    <property type="match status" value="1"/>
</dbReference>
<dbReference type="Pfam" id="PF09326">
    <property type="entry name" value="NADH_dhqG_C"/>
    <property type="match status" value="1"/>
</dbReference>
<dbReference type="PROSITE" id="PS51669">
    <property type="entry name" value="4FE4S_MOW_BIS_MGD"/>
    <property type="match status" value="1"/>
</dbReference>
<accession>A0AAF3FRT3</accession>
<evidence type="ECO:0000256" key="15">
    <source>
        <dbReference type="RuleBase" id="RU004523"/>
    </source>
</evidence>
<comment type="cofactor">
    <cofactor evidence="1">
        <name>[4Fe-4S] cluster</name>
        <dbReference type="ChEBI" id="CHEBI:49883"/>
    </cofactor>
</comment>
<dbReference type="SUPFAM" id="SSF54862">
    <property type="entry name" value="4Fe-4S ferredoxins"/>
    <property type="match status" value="1"/>
</dbReference>
<evidence type="ECO:0000256" key="4">
    <source>
        <dbReference type="ARBA" id="ARBA00022485"/>
    </source>
</evidence>
<dbReference type="GO" id="GO:0045271">
    <property type="term" value="C:respiratory chain complex I"/>
    <property type="evidence" value="ECO:0007669"/>
    <property type="project" value="UniProtKB-ARBA"/>
</dbReference>
<dbReference type="InterPro" id="IPR054351">
    <property type="entry name" value="NADH_UbQ_OxRdtase_ferredoxin"/>
</dbReference>
<comment type="cofactor">
    <cofactor evidence="12">
        <name>[2Fe-2S] cluster</name>
        <dbReference type="ChEBI" id="CHEBI:190135"/>
    </cofactor>
</comment>
<keyword evidence="6 14" id="KW-0863">Zinc-finger</keyword>
<evidence type="ECO:0000256" key="2">
    <source>
        <dbReference type="ARBA" id="ARBA00005404"/>
    </source>
</evidence>
<dbReference type="PROSITE" id="PS51085">
    <property type="entry name" value="2FE2S_FER_2"/>
    <property type="match status" value="1"/>
</dbReference>
<dbReference type="PROSITE" id="PS00642">
    <property type="entry name" value="COMPLEX1_75K_2"/>
    <property type="match status" value="1"/>
</dbReference>
<feature type="domain" description="4Fe-4S Mo/W bis-MGD-type" evidence="20">
    <location>
        <begin position="572"/>
        <end position="628"/>
    </location>
</feature>
<dbReference type="FunFam" id="3.30.200.210:FF:000002">
    <property type="entry name" value="NADH-ubiquinone oxidoreductase 75 kDa subunit"/>
    <property type="match status" value="1"/>
</dbReference>
<dbReference type="SUPFAM" id="SSF57850">
    <property type="entry name" value="RING/U-box"/>
    <property type="match status" value="1"/>
</dbReference>
<dbReference type="InterPro" id="IPR000283">
    <property type="entry name" value="NADH_UbQ_OxRdtase_75kDa_su_CS"/>
</dbReference>
<evidence type="ECO:0000256" key="14">
    <source>
        <dbReference type="PROSITE-ProRule" id="PRU00175"/>
    </source>
</evidence>
<evidence type="ECO:0000256" key="5">
    <source>
        <dbReference type="ARBA" id="ARBA00022723"/>
    </source>
</evidence>